<accession>X1FD60</accession>
<evidence type="ECO:0000313" key="1">
    <source>
        <dbReference type="EMBL" id="GAH42917.1"/>
    </source>
</evidence>
<proteinExistence type="predicted"/>
<comment type="caution">
    <text evidence="1">The sequence shown here is derived from an EMBL/GenBank/DDBJ whole genome shotgun (WGS) entry which is preliminary data.</text>
</comment>
<feature type="non-terminal residue" evidence="1">
    <location>
        <position position="1"/>
    </location>
</feature>
<reference evidence="1" key="1">
    <citation type="journal article" date="2014" name="Front. Microbiol.">
        <title>High frequency of phylogenetically diverse reductive dehalogenase-homologous genes in deep subseafloor sedimentary metagenomes.</title>
        <authorList>
            <person name="Kawai M."/>
            <person name="Futagami T."/>
            <person name="Toyoda A."/>
            <person name="Takaki Y."/>
            <person name="Nishi S."/>
            <person name="Hori S."/>
            <person name="Arai W."/>
            <person name="Tsubouchi T."/>
            <person name="Morono Y."/>
            <person name="Uchiyama I."/>
            <person name="Ito T."/>
            <person name="Fujiyama A."/>
            <person name="Inagaki F."/>
            <person name="Takami H."/>
        </authorList>
    </citation>
    <scope>NUCLEOTIDE SEQUENCE</scope>
    <source>
        <strain evidence="1">Expedition CK06-06</strain>
    </source>
</reference>
<protein>
    <submittedName>
        <fullName evidence="1">Uncharacterized protein</fullName>
    </submittedName>
</protein>
<dbReference type="InterPro" id="IPR035966">
    <property type="entry name" value="PKF_sf"/>
</dbReference>
<dbReference type="Gene3D" id="3.40.50.450">
    <property type="match status" value="1"/>
</dbReference>
<dbReference type="SUPFAM" id="SSF53784">
    <property type="entry name" value="Phosphofructokinase"/>
    <property type="match status" value="1"/>
</dbReference>
<dbReference type="GO" id="GO:0003872">
    <property type="term" value="F:6-phosphofructokinase activity"/>
    <property type="evidence" value="ECO:0007669"/>
    <property type="project" value="InterPro"/>
</dbReference>
<sequence length="147" mass="15709">QLGGASDAVRAIIESEAGVKCRTNRPGTAQRNAMHFASATDVAEAYMAGRAAVRAAMDGTGGMMVTLQRREENGRYSCSTGLVELQKVANGEKPLPREFLDESGTGITEAFRRYALPLIAGEAQIEIGDDGLPVYARLARHMVPKKA</sequence>
<organism evidence="1">
    <name type="scientific">marine sediment metagenome</name>
    <dbReference type="NCBI Taxonomy" id="412755"/>
    <lineage>
        <taxon>unclassified sequences</taxon>
        <taxon>metagenomes</taxon>
        <taxon>ecological metagenomes</taxon>
    </lineage>
</organism>
<name>X1FD60_9ZZZZ</name>
<dbReference type="EMBL" id="BARU01007225">
    <property type="protein sequence ID" value="GAH42917.1"/>
    <property type="molecule type" value="Genomic_DNA"/>
</dbReference>
<gene>
    <name evidence="1" type="ORF">S03H2_14250</name>
</gene>
<dbReference type="AlphaFoldDB" id="X1FD60"/>